<dbReference type="InterPro" id="IPR058647">
    <property type="entry name" value="BSH_CzcB-like"/>
</dbReference>
<reference evidence="7 8" key="1">
    <citation type="submission" date="2019-11" db="EMBL/GenBank/DDBJ databases">
        <title>Comparative genomics of hydrocarbon-degrading Desulfosarcina strains.</title>
        <authorList>
            <person name="Watanabe M."/>
            <person name="Kojima H."/>
            <person name="Fukui M."/>
        </authorList>
    </citation>
    <scope>NUCLEOTIDE SEQUENCE [LARGE SCALE GENOMIC DNA]</scope>
    <source>
        <strain evidence="8">oXyS1</strain>
    </source>
</reference>
<dbReference type="SUPFAM" id="SSF111369">
    <property type="entry name" value="HlyD-like secretion proteins"/>
    <property type="match status" value="1"/>
</dbReference>
<evidence type="ECO:0000259" key="5">
    <source>
        <dbReference type="Pfam" id="PF25973"/>
    </source>
</evidence>
<dbReference type="FunFam" id="2.40.30.170:FF:000010">
    <property type="entry name" value="Efflux RND transporter periplasmic adaptor subunit"/>
    <property type="match status" value="1"/>
</dbReference>
<proteinExistence type="inferred from homology"/>
<evidence type="ECO:0000313" key="8">
    <source>
        <dbReference type="Proteomes" id="UP000422108"/>
    </source>
</evidence>
<evidence type="ECO:0000256" key="1">
    <source>
        <dbReference type="ARBA" id="ARBA00009477"/>
    </source>
</evidence>
<dbReference type="InterPro" id="IPR058637">
    <property type="entry name" value="YknX-like_C"/>
</dbReference>
<dbReference type="Gene3D" id="2.40.50.100">
    <property type="match status" value="1"/>
</dbReference>
<keyword evidence="2" id="KW-0175">Coiled coil</keyword>
<dbReference type="InterPro" id="IPR058792">
    <property type="entry name" value="Beta-barrel_RND_2"/>
</dbReference>
<evidence type="ECO:0000259" key="4">
    <source>
        <dbReference type="Pfam" id="PF25954"/>
    </source>
</evidence>
<protein>
    <submittedName>
        <fullName evidence="7">RND transporter</fullName>
    </submittedName>
</protein>
<feature type="coiled-coil region" evidence="2">
    <location>
        <begin position="109"/>
        <end position="147"/>
    </location>
</feature>
<sequence>MKRRGVYISIAIAAAAIALLVVHVSKKQWYKDVDVDTVDKVIPVTIAAVVSHEFADEISAVGTLKAREMSPLSPKVAGTVSRVLVDIGGRVNAGDVIIKLDRTNYDLGVKQARAALAAAQAAVPQAEAQFEHARKEHRRAIELLQEKVIPQSRFDASEAAFKSAREAASFARAQRDQARAALETAMEHLKDADIRSPIGGTVVERNVEIGQAVAPGSRLLRIVDQTSLNLDVDLPEADIGRLAIGTVALITTDAFPEHEYSGKVTVVNPMVDRKTRTFRMRIEVPNPSGKLVDGMYARVKLSEEKKSSLAVPRDALQRLPGSGTYYVFVVEENKAHKRTVKIGAMDDQYAEVMDGLVESNKVVTSGAGRLQSGMEVSVQDIPNKNEKDNSGGQILK</sequence>
<evidence type="ECO:0000256" key="2">
    <source>
        <dbReference type="SAM" id="Coils"/>
    </source>
</evidence>
<gene>
    <name evidence="7" type="ORF">DSCOOX_62600</name>
</gene>
<keyword evidence="3" id="KW-1133">Transmembrane helix</keyword>
<evidence type="ECO:0000259" key="6">
    <source>
        <dbReference type="Pfam" id="PF25989"/>
    </source>
</evidence>
<evidence type="ECO:0000256" key="3">
    <source>
        <dbReference type="SAM" id="Phobius"/>
    </source>
</evidence>
<name>A0A5K8AMK9_9BACT</name>
<dbReference type="GO" id="GO:1990281">
    <property type="term" value="C:efflux pump complex"/>
    <property type="evidence" value="ECO:0007669"/>
    <property type="project" value="TreeGrafter"/>
</dbReference>
<keyword evidence="3" id="KW-0472">Membrane</keyword>
<feature type="domain" description="CzcB-like barrel-sandwich hybrid" evidence="5">
    <location>
        <begin position="72"/>
        <end position="224"/>
    </location>
</feature>
<dbReference type="Pfam" id="PF25973">
    <property type="entry name" value="BSH_CzcB"/>
    <property type="match status" value="1"/>
</dbReference>
<dbReference type="InterPro" id="IPR006143">
    <property type="entry name" value="RND_pump_MFP"/>
</dbReference>
<dbReference type="Gene3D" id="2.40.420.20">
    <property type="match status" value="1"/>
</dbReference>
<dbReference type="Proteomes" id="UP000422108">
    <property type="component" value="Chromosome"/>
</dbReference>
<dbReference type="AlphaFoldDB" id="A0A5K8AMK9"/>
<comment type="similarity">
    <text evidence="1">Belongs to the membrane fusion protein (MFP) (TC 8.A.1) family.</text>
</comment>
<feature type="transmembrane region" description="Helical" evidence="3">
    <location>
        <begin position="6"/>
        <end position="24"/>
    </location>
</feature>
<dbReference type="Gene3D" id="2.40.30.170">
    <property type="match status" value="1"/>
</dbReference>
<evidence type="ECO:0000313" key="7">
    <source>
        <dbReference type="EMBL" id="BBO93080.1"/>
    </source>
</evidence>
<dbReference type="EMBL" id="AP021879">
    <property type="protein sequence ID" value="BBO93080.1"/>
    <property type="molecule type" value="Genomic_DNA"/>
</dbReference>
<dbReference type="Pfam" id="PF25989">
    <property type="entry name" value="YknX_C"/>
    <property type="match status" value="1"/>
</dbReference>
<keyword evidence="8" id="KW-1185">Reference proteome</keyword>
<dbReference type="GO" id="GO:0015562">
    <property type="term" value="F:efflux transmembrane transporter activity"/>
    <property type="evidence" value="ECO:0007669"/>
    <property type="project" value="TreeGrafter"/>
</dbReference>
<dbReference type="PANTHER" id="PTHR30469">
    <property type="entry name" value="MULTIDRUG RESISTANCE PROTEIN MDTA"/>
    <property type="match status" value="1"/>
</dbReference>
<organism evidence="7 8">
    <name type="scientific">Desulfosarcina ovata subsp. ovata</name>
    <dbReference type="NCBI Taxonomy" id="2752305"/>
    <lineage>
        <taxon>Bacteria</taxon>
        <taxon>Pseudomonadati</taxon>
        <taxon>Thermodesulfobacteriota</taxon>
        <taxon>Desulfobacteria</taxon>
        <taxon>Desulfobacterales</taxon>
        <taxon>Desulfosarcinaceae</taxon>
        <taxon>Desulfosarcina</taxon>
    </lineage>
</organism>
<feature type="domain" description="YknX-like C-terminal permuted SH3-like" evidence="6">
    <location>
        <begin position="309"/>
        <end position="378"/>
    </location>
</feature>
<feature type="domain" description="CusB-like beta-barrel" evidence="4">
    <location>
        <begin position="230"/>
        <end position="304"/>
    </location>
</feature>
<dbReference type="NCBIfam" id="TIGR01730">
    <property type="entry name" value="RND_mfp"/>
    <property type="match status" value="1"/>
</dbReference>
<dbReference type="RefSeq" id="WP_155313738.1">
    <property type="nucleotide sequence ID" value="NZ_AP021879.1"/>
</dbReference>
<keyword evidence="3" id="KW-0812">Transmembrane</keyword>
<dbReference type="Pfam" id="PF25954">
    <property type="entry name" value="Beta-barrel_RND_2"/>
    <property type="match status" value="1"/>
</dbReference>
<accession>A0A5K8AMK9</accession>
<dbReference type="PANTHER" id="PTHR30469:SF33">
    <property type="entry name" value="SLR1207 PROTEIN"/>
    <property type="match status" value="1"/>
</dbReference>
<dbReference type="Gene3D" id="1.10.287.470">
    <property type="entry name" value="Helix hairpin bin"/>
    <property type="match status" value="1"/>
</dbReference>